<evidence type="ECO:0000313" key="16">
    <source>
        <dbReference type="EnsemblMetazoa" id="Aqu2.1.16008_001"/>
    </source>
</evidence>
<proteinExistence type="inferred from homology"/>
<dbReference type="PROSITE" id="PS50011">
    <property type="entry name" value="PROTEIN_KINASE_DOM"/>
    <property type="match status" value="1"/>
</dbReference>
<dbReference type="Pfam" id="PF07653">
    <property type="entry name" value="SH3_2"/>
    <property type="match status" value="1"/>
</dbReference>
<accession>A0A1X7TM65</accession>
<dbReference type="PANTHER" id="PTHR44329">
    <property type="entry name" value="SERINE/THREONINE-PROTEIN KINASE TNNI3K-RELATED"/>
    <property type="match status" value="1"/>
</dbReference>
<dbReference type="InParanoid" id="A0A1X7TM65"/>
<dbReference type="STRING" id="400682.A0A1X7TM65"/>
<comment type="catalytic activity">
    <reaction evidence="8">
        <text>L-threonyl-[protein] + ATP = O-phospho-L-threonyl-[protein] + ADP + H(+)</text>
        <dbReference type="Rhea" id="RHEA:46608"/>
        <dbReference type="Rhea" id="RHEA-COMP:11060"/>
        <dbReference type="Rhea" id="RHEA-COMP:11605"/>
        <dbReference type="ChEBI" id="CHEBI:15378"/>
        <dbReference type="ChEBI" id="CHEBI:30013"/>
        <dbReference type="ChEBI" id="CHEBI:30616"/>
        <dbReference type="ChEBI" id="CHEBI:61977"/>
        <dbReference type="ChEBI" id="CHEBI:456216"/>
        <dbReference type="EC" id="2.7.11.25"/>
    </reaction>
</comment>
<evidence type="ECO:0000256" key="4">
    <source>
        <dbReference type="ARBA" id="ARBA00022443"/>
    </source>
</evidence>
<dbReference type="EC" id="2.7.11.25" evidence="3"/>
<dbReference type="GO" id="GO:0005524">
    <property type="term" value="F:ATP binding"/>
    <property type="evidence" value="ECO:0007669"/>
    <property type="project" value="UniProtKB-UniRule"/>
</dbReference>
<dbReference type="AlphaFoldDB" id="A0A1X7TM65"/>
<evidence type="ECO:0000256" key="5">
    <source>
        <dbReference type="ARBA" id="ARBA00022527"/>
    </source>
</evidence>
<reference evidence="17" key="1">
    <citation type="journal article" date="2010" name="Nature">
        <title>The Amphimedon queenslandica genome and the evolution of animal complexity.</title>
        <authorList>
            <person name="Srivastava M."/>
            <person name="Simakov O."/>
            <person name="Chapman J."/>
            <person name="Fahey B."/>
            <person name="Gauthier M.E."/>
            <person name="Mitros T."/>
            <person name="Richards G.S."/>
            <person name="Conaco C."/>
            <person name="Dacre M."/>
            <person name="Hellsten U."/>
            <person name="Larroux C."/>
            <person name="Putnam N.H."/>
            <person name="Stanke M."/>
            <person name="Adamska M."/>
            <person name="Darling A."/>
            <person name="Degnan S.M."/>
            <person name="Oakley T.H."/>
            <person name="Plachetzki D.C."/>
            <person name="Zhai Y."/>
            <person name="Adamski M."/>
            <person name="Calcino A."/>
            <person name="Cummins S.F."/>
            <person name="Goodstein D.M."/>
            <person name="Harris C."/>
            <person name="Jackson D.J."/>
            <person name="Leys S.P."/>
            <person name="Shu S."/>
            <person name="Woodcroft B.J."/>
            <person name="Vervoort M."/>
            <person name="Kosik K.S."/>
            <person name="Manning G."/>
            <person name="Degnan B.M."/>
            <person name="Rokhsar D.S."/>
        </authorList>
    </citation>
    <scope>NUCLEOTIDE SEQUENCE [LARGE SCALE GENOMIC DNA]</scope>
</reference>
<keyword evidence="5" id="KW-0808">Transferase</keyword>
<dbReference type="PROSITE" id="PS00107">
    <property type="entry name" value="PROTEIN_KINASE_ATP"/>
    <property type="match status" value="1"/>
</dbReference>
<evidence type="ECO:0000256" key="2">
    <source>
        <dbReference type="ARBA" id="ARBA00006529"/>
    </source>
</evidence>
<dbReference type="PANTHER" id="PTHR44329:SF293">
    <property type="entry name" value="MITOGEN-ACTIVATED PROTEIN KINASE KINASE KINASE"/>
    <property type="match status" value="1"/>
</dbReference>
<feature type="coiled-coil region" evidence="12">
    <location>
        <begin position="480"/>
        <end position="529"/>
    </location>
</feature>
<sequence>MANTVSGEEEHLSSTTIIIPSTPDPKANYPGNHLVTNSSSGNNATTPMMDPGNGPGLFPSVTPSQSLTTVATAEVPEGQLNKAFKRTRSLGGSDGSKKSPGVKNIGIVIGDFKGLYPDEITLTVGERIEILSKDMIVSRNIGWWAGRNSKGTVGIFPAASVKVVSQLEAQSDDTDFEYPLEIPADDIKLGDVIGLGGFGKVYRAQYKGEDVAVKVARHTTYDTMKAVSDVLSEAEKFAHLAHENVCALIGVCLVKDVCLVMEYAKGGPLSKILHERNITLTVDIILDWSRQITEGMEYLHHEITPSLIHRDLKSSNILLQYEVNPADLKGNLIKITDFGLAREIENTTHLSGAGTYPWMAPEVIKSSEFSKKSDVWSFGVVLWEILTGEKPYSGLDMFVVAYGVGHGTLTLPIPEHCPLSLRDLMSCCWKREHSKRPSFTQVKEKLVEIQKTEFLYTSDEEFKSLQSTWKKEVKMKFNDLKKVESEVENKEKHLIQQMKLQEERVIAMKKNLEEKEQSLVDMMDKVQKQLEIIAREREKRPPRTKKFFPRKMLEWLTMSSREQRRAKATDNKLPSKTIERK</sequence>
<dbReference type="SMART" id="SM00326">
    <property type="entry name" value="SH3"/>
    <property type="match status" value="1"/>
</dbReference>
<feature type="compositionally biased region" description="Basic and acidic residues" evidence="13">
    <location>
        <begin position="561"/>
        <end position="570"/>
    </location>
</feature>
<keyword evidence="5" id="KW-0723">Serine/threonine-protein kinase</keyword>
<reference evidence="16" key="2">
    <citation type="submission" date="2017-05" db="UniProtKB">
        <authorList>
            <consortium name="EnsemblMetazoa"/>
        </authorList>
    </citation>
    <scope>IDENTIFICATION</scope>
</reference>
<dbReference type="InterPro" id="IPR001245">
    <property type="entry name" value="Ser-Thr/Tyr_kinase_cat_dom"/>
</dbReference>
<evidence type="ECO:0000259" key="15">
    <source>
        <dbReference type="PROSITE" id="PS50011"/>
    </source>
</evidence>
<dbReference type="KEGG" id="aqu:100632684"/>
<dbReference type="InterPro" id="IPR008271">
    <property type="entry name" value="Ser/Thr_kinase_AS"/>
</dbReference>
<dbReference type="Gene3D" id="3.30.200.20">
    <property type="entry name" value="Phosphorylase Kinase, domain 1"/>
    <property type="match status" value="1"/>
</dbReference>
<evidence type="ECO:0000256" key="1">
    <source>
        <dbReference type="ARBA" id="ARBA00001946"/>
    </source>
</evidence>
<keyword evidence="12" id="KW-0175">Coiled coil</keyword>
<comment type="catalytic activity">
    <reaction evidence="9">
        <text>L-seryl-[protein] + ATP = O-phospho-L-seryl-[protein] + ADP + H(+)</text>
        <dbReference type="Rhea" id="RHEA:17989"/>
        <dbReference type="Rhea" id="RHEA-COMP:9863"/>
        <dbReference type="Rhea" id="RHEA-COMP:11604"/>
        <dbReference type="ChEBI" id="CHEBI:15378"/>
        <dbReference type="ChEBI" id="CHEBI:29999"/>
        <dbReference type="ChEBI" id="CHEBI:30616"/>
        <dbReference type="ChEBI" id="CHEBI:83421"/>
        <dbReference type="ChEBI" id="CHEBI:456216"/>
        <dbReference type="EC" id="2.7.11.25"/>
    </reaction>
</comment>
<feature type="domain" description="SH3" evidence="14">
    <location>
        <begin position="101"/>
        <end position="166"/>
    </location>
</feature>
<dbReference type="SUPFAM" id="SSF56112">
    <property type="entry name" value="Protein kinase-like (PK-like)"/>
    <property type="match status" value="1"/>
</dbReference>
<organism evidence="16">
    <name type="scientific">Amphimedon queenslandica</name>
    <name type="common">Sponge</name>
    <dbReference type="NCBI Taxonomy" id="400682"/>
    <lineage>
        <taxon>Eukaryota</taxon>
        <taxon>Metazoa</taxon>
        <taxon>Porifera</taxon>
        <taxon>Demospongiae</taxon>
        <taxon>Heteroscleromorpha</taxon>
        <taxon>Haplosclerida</taxon>
        <taxon>Niphatidae</taxon>
        <taxon>Amphimedon</taxon>
    </lineage>
</organism>
<evidence type="ECO:0000313" key="17">
    <source>
        <dbReference type="Proteomes" id="UP000007879"/>
    </source>
</evidence>
<evidence type="ECO:0000256" key="9">
    <source>
        <dbReference type="ARBA" id="ARBA00048329"/>
    </source>
</evidence>
<comment type="similarity">
    <text evidence="2">Belongs to the protein kinase superfamily. STE Ser/Thr protein kinase family. MAP kinase kinase kinase subfamily.</text>
</comment>
<keyword evidence="7 11" id="KW-0067">ATP-binding</keyword>
<evidence type="ECO:0000259" key="14">
    <source>
        <dbReference type="PROSITE" id="PS50002"/>
    </source>
</evidence>
<dbReference type="InterPro" id="IPR051681">
    <property type="entry name" value="Ser/Thr_Kinases-Pseudokinases"/>
</dbReference>
<feature type="region of interest" description="Disordered" evidence="13">
    <location>
        <begin position="559"/>
        <end position="581"/>
    </location>
</feature>
<dbReference type="PROSITE" id="PS00108">
    <property type="entry name" value="PROTEIN_KINASE_ST"/>
    <property type="match status" value="1"/>
</dbReference>
<dbReference type="eggNOG" id="KOG0192">
    <property type="taxonomic scope" value="Eukaryota"/>
</dbReference>
<keyword evidence="4 10" id="KW-0728">SH3 domain</keyword>
<dbReference type="PRINTS" id="PR00109">
    <property type="entry name" value="TYRKINASE"/>
</dbReference>
<dbReference type="InterPro" id="IPR011009">
    <property type="entry name" value="Kinase-like_dom_sf"/>
</dbReference>
<dbReference type="InterPro" id="IPR001452">
    <property type="entry name" value="SH3_domain"/>
</dbReference>
<feature type="domain" description="Protein kinase" evidence="15">
    <location>
        <begin position="187"/>
        <end position="455"/>
    </location>
</feature>
<feature type="binding site" evidence="11">
    <location>
        <position position="214"/>
    </location>
    <ligand>
        <name>ATP</name>
        <dbReference type="ChEBI" id="CHEBI:30616"/>
    </ligand>
</feature>
<dbReference type="EnsemblMetazoa" id="Aqu2.1.16008_001">
    <property type="protein sequence ID" value="Aqu2.1.16008_001"/>
    <property type="gene ID" value="Aqu2.1.16008"/>
</dbReference>
<dbReference type="GO" id="GO:0004706">
    <property type="term" value="F:JUN kinase kinase kinase activity"/>
    <property type="evidence" value="ECO:0007669"/>
    <property type="project" value="TreeGrafter"/>
</dbReference>
<keyword evidence="5" id="KW-0418">Kinase</keyword>
<evidence type="ECO:0000256" key="13">
    <source>
        <dbReference type="SAM" id="MobiDB-lite"/>
    </source>
</evidence>
<comment type="cofactor">
    <cofactor evidence="1">
        <name>Mg(2+)</name>
        <dbReference type="ChEBI" id="CHEBI:18420"/>
    </cofactor>
</comment>
<dbReference type="InterPro" id="IPR000719">
    <property type="entry name" value="Prot_kinase_dom"/>
</dbReference>
<dbReference type="OrthoDB" id="339325at2759"/>
<dbReference type="InterPro" id="IPR036028">
    <property type="entry name" value="SH3-like_dom_sf"/>
</dbReference>
<dbReference type="EnsemblMetazoa" id="XM_003390199.2">
    <property type="protein sequence ID" value="XP_003390247.2"/>
    <property type="gene ID" value="LOC100632684"/>
</dbReference>
<dbReference type="Gene3D" id="2.30.30.40">
    <property type="entry name" value="SH3 Domains"/>
    <property type="match status" value="1"/>
</dbReference>
<evidence type="ECO:0000256" key="3">
    <source>
        <dbReference type="ARBA" id="ARBA00012406"/>
    </source>
</evidence>
<dbReference type="SUPFAM" id="SSF50044">
    <property type="entry name" value="SH3-domain"/>
    <property type="match status" value="1"/>
</dbReference>
<evidence type="ECO:0000256" key="7">
    <source>
        <dbReference type="ARBA" id="ARBA00022840"/>
    </source>
</evidence>
<keyword evidence="17" id="KW-1185">Reference proteome</keyword>
<name>A0A1X7TM65_AMPQE</name>
<evidence type="ECO:0000256" key="11">
    <source>
        <dbReference type="PROSITE-ProRule" id="PRU10141"/>
    </source>
</evidence>
<evidence type="ECO:0000256" key="8">
    <source>
        <dbReference type="ARBA" id="ARBA00047559"/>
    </source>
</evidence>
<keyword evidence="6 11" id="KW-0547">Nucleotide-binding</keyword>
<dbReference type="InterPro" id="IPR017441">
    <property type="entry name" value="Protein_kinase_ATP_BS"/>
</dbReference>
<dbReference type="Proteomes" id="UP000007879">
    <property type="component" value="Unassembled WGS sequence"/>
</dbReference>
<dbReference type="Gene3D" id="1.10.510.10">
    <property type="entry name" value="Transferase(Phosphotransferase) domain 1"/>
    <property type="match status" value="1"/>
</dbReference>
<dbReference type="SMART" id="SM00220">
    <property type="entry name" value="S_TKc"/>
    <property type="match status" value="1"/>
</dbReference>
<evidence type="ECO:0000256" key="6">
    <source>
        <dbReference type="ARBA" id="ARBA00022741"/>
    </source>
</evidence>
<dbReference type="Pfam" id="PF07714">
    <property type="entry name" value="PK_Tyr_Ser-Thr"/>
    <property type="match status" value="1"/>
</dbReference>
<protein>
    <recommendedName>
        <fullName evidence="3">mitogen-activated protein kinase kinase kinase</fullName>
        <ecNumber evidence="3">2.7.11.25</ecNumber>
    </recommendedName>
</protein>
<gene>
    <name evidence="16" type="primary">100632684</name>
</gene>
<feature type="region of interest" description="Disordered" evidence="13">
    <location>
        <begin position="1"/>
        <end position="30"/>
    </location>
</feature>
<evidence type="ECO:0000256" key="10">
    <source>
        <dbReference type="PROSITE-ProRule" id="PRU00192"/>
    </source>
</evidence>
<dbReference type="PROSITE" id="PS50002">
    <property type="entry name" value="SH3"/>
    <property type="match status" value="1"/>
</dbReference>
<evidence type="ECO:0000256" key="12">
    <source>
        <dbReference type="SAM" id="Coils"/>
    </source>
</evidence>